<dbReference type="PIRSF" id="PIRSF005378">
    <property type="entry name" value="RNA3'_term_phos_cycl_euk"/>
    <property type="match status" value="1"/>
</dbReference>
<keyword evidence="5" id="KW-0067">ATP-binding</keyword>
<dbReference type="SUPFAM" id="SSF52913">
    <property type="entry name" value="RNA 3'-terminal phosphate cyclase, RPTC, insert domain"/>
    <property type="match status" value="1"/>
</dbReference>
<keyword evidence="3 5" id="KW-0547">Nucleotide-binding</keyword>
<evidence type="ECO:0000256" key="2">
    <source>
        <dbReference type="ARBA" id="ARBA00022598"/>
    </source>
</evidence>
<comment type="catalytic activity">
    <reaction evidence="4 5">
        <text>a 3'-end 3'-phospho-ribonucleotide-RNA + ATP = a 3'-end 2',3'-cyclophospho-ribonucleotide-RNA + AMP + diphosphate</text>
        <dbReference type="Rhea" id="RHEA:23976"/>
        <dbReference type="Rhea" id="RHEA-COMP:10463"/>
        <dbReference type="Rhea" id="RHEA-COMP:10464"/>
        <dbReference type="ChEBI" id="CHEBI:30616"/>
        <dbReference type="ChEBI" id="CHEBI:33019"/>
        <dbReference type="ChEBI" id="CHEBI:83062"/>
        <dbReference type="ChEBI" id="CHEBI:83064"/>
        <dbReference type="ChEBI" id="CHEBI:456215"/>
        <dbReference type="EC" id="6.5.1.4"/>
    </reaction>
</comment>
<feature type="binding site" evidence="5">
    <location>
        <begin position="282"/>
        <end position="286"/>
    </location>
    <ligand>
        <name>ATP</name>
        <dbReference type="ChEBI" id="CHEBI:30616"/>
    </ligand>
</feature>
<comment type="function">
    <text evidence="5">Catalyzes the conversion of 3'-phosphate to a 2',3'-cyclic phosphodiester at the end of RNA. The mechanism of action of the enzyme occurs in 3 steps: (A) adenylation of the enzyme by ATP; (B) transfer of adenylate to an RNA-N3'P to produce RNA-N3'PP5'A; (C) and attack of the adjacent 2'-hydroxyl on the 3'-phosphorus in the diester linkage to produce the cyclic end product. The biological role of this enzyme is unknown but it is likely to function in some aspects of cellular RNA processing.</text>
</comment>
<protein>
    <recommendedName>
        <fullName evidence="5 6">RNA 3'-terminal phosphate cyclase</fullName>
        <shortName evidence="5">RNA cyclase</shortName>
        <shortName evidence="5">RNA-3'-phosphate cyclase</shortName>
        <ecNumber evidence="5 6">6.5.1.4</ecNumber>
    </recommendedName>
</protein>
<dbReference type="Gene3D" id="3.65.10.20">
    <property type="entry name" value="RNA 3'-terminal phosphate cyclase domain"/>
    <property type="match status" value="1"/>
</dbReference>
<dbReference type="InterPro" id="IPR036553">
    <property type="entry name" value="RPTC_insert"/>
</dbReference>
<dbReference type="InterPro" id="IPR013791">
    <property type="entry name" value="RNA3'-term_phos_cycl_insert"/>
</dbReference>
<dbReference type="PANTHER" id="PTHR11096:SF0">
    <property type="entry name" value="RNA 3'-TERMINAL PHOSPHATE CYCLASE"/>
    <property type="match status" value="1"/>
</dbReference>
<dbReference type="Pfam" id="PF05189">
    <property type="entry name" value="RTC_insert"/>
    <property type="match status" value="1"/>
</dbReference>
<accession>A0ABS8QD76</accession>
<sequence length="343" mass="35805">MIELDGAAGEGGGQILRTALALSMITGRPFRITRIRANRPKPGLMRQHLVAVQAAARVSGATVSHAELGSEQLSFAPGPVVAGDHAFAIGSAGSCTLVLQTLVLALLHADAPSTVRVTGGTHNDMAPPVQFLQRAYAPLLAAMGARVEFRLERYGFYPAGGGTVVAEVTPCAGLTPITLLERGARRAGFAEAFTAGIPPRVGQRELACIGSKMGWDEAQLMPYVLPGEQGPANAVLITLEHEHVTEVFAGFGAKMVRAEAVAGQALKEARDYIGSGAAVGEHLADQLMLPMALAGEGRFTVSTVSRHALTNAEVIGRFLPVDIVFEPGERRSTCVVRGACAGV</sequence>
<feature type="domain" description="RNA 3'-terminal phosphate cyclase" evidence="7">
    <location>
        <begin position="9"/>
        <end position="323"/>
    </location>
</feature>
<proteinExistence type="inferred from homology"/>
<dbReference type="SUPFAM" id="SSF55205">
    <property type="entry name" value="EPT/RTPC-like"/>
    <property type="match status" value="2"/>
</dbReference>
<name>A0ABS8QD76_9BURK</name>
<feature type="domain" description="RNA 3'-terminal phosphate cyclase insert" evidence="8">
    <location>
        <begin position="181"/>
        <end position="273"/>
    </location>
</feature>
<dbReference type="InterPro" id="IPR023797">
    <property type="entry name" value="RNA3'_phos_cyclase_dom"/>
</dbReference>
<dbReference type="PANTHER" id="PTHR11096">
    <property type="entry name" value="RNA 3' TERMINAL PHOSPHATE CYCLASE"/>
    <property type="match status" value="1"/>
</dbReference>
<dbReference type="InterPro" id="IPR037136">
    <property type="entry name" value="RNA3'_phos_cyclase_dom_sf"/>
</dbReference>
<dbReference type="InterPro" id="IPR000228">
    <property type="entry name" value="RNA3'_term_phos_cyc"/>
</dbReference>
<dbReference type="GO" id="GO:0003963">
    <property type="term" value="F:RNA-3'-phosphate cyclase activity"/>
    <property type="evidence" value="ECO:0007669"/>
    <property type="project" value="UniProtKB-EC"/>
</dbReference>
<evidence type="ECO:0000256" key="6">
    <source>
        <dbReference type="NCBIfam" id="TIGR03399"/>
    </source>
</evidence>
<dbReference type="Proteomes" id="UP001179361">
    <property type="component" value="Unassembled WGS sequence"/>
</dbReference>
<evidence type="ECO:0000259" key="7">
    <source>
        <dbReference type="Pfam" id="PF01137"/>
    </source>
</evidence>
<dbReference type="Pfam" id="PF01137">
    <property type="entry name" value="RTC"/>
    <property type="match status" value="1"/>
</dbReference>
<reference evidence="9" key="1">
    <citation type="submission" date="2021-11" db="EMBL/GenBank/DDBJ databases">
        <title>The complete genome of Massilia sp sp. G4R7.</title>
        <authorList>
            <person name="Liu L."/>
            <person name="Yue J."/>
            <person name="Yuan J."/>
            <person name="Yang F."/>
            <person name="Li L."/>
        </authorList>
    </citation>
    <scope>NUCLEOTIDE SEQUENCE</scope>
    <source>
        <strain evidence="9">G4R7</strain>
    </source>
</reference>
<feature type="binding site" evidence="5">
    <location>
        <position position="100"/>
    </location>
    <ligand>
        <name>ATP</name>
        <dbReference type="ChEBI" id="CHEBI:30616"/>
    </ligand>
</feature>
<organism evidence="9 10">
    <name type="scientific">Massilia phyllostachyos</name>
    <dbReference type="NCBI Taxonomy" id="2898585"/>
    <lineage>
        <taxon>Bacteria</taxon>
        <taxon>Pseudomonadati</taxon>
        <taxon>Pseudomonadota</taxon>
        <taxon>Betaproteobacteria</taxon>
        <taxon>Burkholderiales</taxon>
        <taxon>Oxalobacteraceae</taxon>
        <taxon>Telluria group</taxon>
        <taxon>Massilia</taxon>
    </lineage>
</organism>
<dbReference type="RefSeq" id="WP_231060953.1">
    <property type="nucleotide sequence ID" value="NZ_JAJNOC010000020.1"/>
</dbReference>
<feature type="active site" description="Tele-AMP-histidine intermediate" evidence="5">
    <location>
        <position position="307"/>
    </location>
</feature>
<comment type="similarity">
    <text evidence="1 5">Belongs to the RNA 3'-terminal cyclase family. Type 1 subfamily.</text>
</comment>
<dbReference type="NCBIfam" id="NF003247">
    <property type="entry name" value="PRK04204.1-3"/>
    <property type="match status" value="1"/>
</dbReference>
<keyword evidence="2 5" id="KW-0436">Ligase</keyword>
<evidence type="ECO:0000256" key="5">
    <source>
        <dbReference type="HAMAP-Rule" id="MF_00200"/>
    </source>
</evidence>
<dbReference type="EC" id="6.5.1.4" evidence="5 6"/>
<evidence type="ECO:0000256" key="3">
    <source>
        <dbReference type="ARBA" id="ARBA00022741"/>
    </source>
</evidence>
<dbReference type="Gene3D" id="3.30.360.20">
    <property type="entry name" value="RNA 3'-terminal phosphate cyclase, insert domain"/>
    <property type="match status" value="1"/>
</dbReference>
<dbReference type="InterPro" id="IPR013792">
    <property type="entry name" value="RNA3'P_cycl/enolpyr_Trfase_a/b"/>
</dbReference>
<evidence type="ECO:0000256" key="4">
    <source>
        <dbReference type="ARBA" id="ARBA00024481"/>
    </source>
</evidence>
<gene>
    <name evidence="5 9" type="primary">rtcA</name>
    <name evidence="9" type="ORF">LQ564_25600</name>
</gene>
<comment type="subcellular location">
    <subcellularLocation>
        <location evidence="5">Cytoplasm</location>
    </subcellularLocation>
</comment>
<dbReference type="EMBL" id="JAJNOC010000020">
    <property type="protein sequence ID" value="MCD2519685.1"/>
    <property type="molecule type" value="Genomic_DNA"/>
</dbReference>
<keyword evidence="5" id="KW-0963">Cytoplasm</keyword>
<comment type="caution">
    <text evidence="9">The sequence shown here is derived from an EMBL/GenBank/DDBJ whole genome shotgun (WGS) entry which is preliminary data.</text>
</comment>
<dbReference type="NCBIfam" id="TIGR03399">
    <property type="entry name" value="RNA_3prim_cycl"/>
    <property type="match status" value="1"/>
</dbReference>
<evidence type="ECO:0000259" key="8">
    <source>
        <dbReference type="Pfam" id="PF05189"/>
    </source>
</evidence>
<evidence type="ECO:0000256" key="1">
    <source>
        <dbReference type="ARBA" id="ARBA00009206"/>
    </source>
</evidence>
<dbReference type="HAMAP" id="MF_00200">
    <property type="entry name" value="RTC"/>
    <property type="match status" value="1"/>
</dbReference>
<evidence type="ECO:0000313" key="9">
    <source>
        <dbReference type="EMBL" id="MCD2519685.1"/>
    </source>
</evidence>
<keyword evidence="10" id="KW-1185">Reference proteome</keyword>
<dbReference type="InterPro" id="IPR017770">
    <property type="entry name" value="RNA3'_term_phos_cyc_type_1"/>
</dbReference>
<dbReference type="NCBIfam" id="NF003246">
    <property type="entry name" value="PRK04204.1-2"/>
    <property type="match status" value="1"/>
</dbReference>
<evidence type="ECO:0000313" key="10">
    <source>
        <dbReference type="Proteomes" id="UP001179361"/>
    </source>
</evidence>